<dbReference type="EC" id="4.4.1.13" evidence="2"/>
<name>A0A222MYM4_9BACT</name>
<sequence length="380" mass="43687">MNFDTKHNRFSTNSVKWNVPKDEIAMWVADMDFRCSKAIIDSMQKKLELGIFGYEFVPKAYYEAVVFWYKSRHNLSLKANSILFCNGVIPAISSMIRKLSSVNDHIIVQSPIYNVFYSCIENNARKVVENQLLYENGRYEIDFANLEKELSNPKASIMILCNPHNPSGKIYTQKELEKISKLCKKYEVLLISDEIHCDISTQPYTPLAKIDKNSVTVTSPSKAFNIAALHSASIITENEKLRYKIKEAINTDEIAEPNSFAIEASIAAYKHSHKWLDELNLYIEENKNFTKNFLSKNTDLFVSGGEATYLMWIDCESISNNTDKFCEFLRKKHKLYAQKGSIYRGNGQKFIRLNIATSRETLKEGLKRLENAFKEAKKLA</sequence>
<dbReference type="PANTHER" id="PTHR43525:SF1">
    <property type="entry name" value="PROTEIN MALY"/>
    <property type="match status" value="1"/>
</dbReference>
<feature type="domain" description="Aminotransferase class I/classII large" evidence="6">
    <location>
        <begin position="56"/>
        <end position="369"/>
    </location>
</feature>
<dbReference type="Pfam" id="PF00155">
    <property type="entry name" value="Aminotran_1_2"/>
    <property type="match status" value="1"/>
</dbReference>
<evidence type="ECO:0000256" key="1">
    <source>
        <dbReference type="ARBA" id="ARBA00001933"/>
    </source>
</evidence>
<evidence type="ECO:0000256" key="4">
    <source>
        <dbReference type="ARBA" id="ARBA00023239"/>
    </source>
</evidence>
<evidence type="ECO:0000256" key="2">
    <source>
        <dbReference type="ARBA" id="ARBA00012224"/>
    </source>
</evidence>
<dbReference type="AlphaFoldDB" id="A0A222MYM4"/>
<gene>
    <name evidence="7" type="ORF">CAV_1286</name>
</gene>
<evidence type="ECO:0000256" key="5">
    <source>
        <dbReference type="ARBA" id="ARBA00037974"/>
    </source>
</evidence>
<dbReference type="PANTHER" id="PTHR43525">
    <property type="entry name" value="PROTEIN MALY"/>
    <property type="match status" value="1"/>
</dbReference>
<dbReference type="KEGG" id="cavi:CAV_1286"/>
<keyword evidence="8" id="KW-1185">Reference proteome</keyword>
<dbReference type="InterPro" id="IPR051798">
    <property type="entry name" value="Class-II_PLP-Dep_Aminotrans"/>
</dbReference>
<evidence type="ECO:0000313" key="7">
    <source>
        <dbReference type="EMBL" id="ASQ30911.1"/>
    </source>
</evidence>
<dbReference type="CDD" id="cd00609">
    <property type="entry name" value="AAT_like"/>
    <property type="match status" value="1"/>
</dbReference>
<dbReference type="InterPro" id="IPR027619">
    <property type="entry name" value="C-S_lyase_PatB-like"/>
</dbReference>
<dbReference type="InterPro" id="IPR015422">
    <property type="entry name" value="PyrdxlP-dep_Trfase_small"/>
</dbReference>
<dbReference type="Gene3D" id="3.90.1150.10">
    <property type="entry name" value="Aspartate Aminotransferase, domain 1"/>
    <property type="match status" value="1"/>
</dbReference>
<reference evidence="7 8" key="1">
    <citation type="submission" date="2017-07" db="EMBL/GenBank/DDBJ databases">
        <title>Analysis of two Campylobacter avium genomes and identification of a novel hippuricase gene.</title>
        <authorList>
            <person name="Miller W.G."/>
            <person name="Chapman M.H."/>
            <person name="Yee E."/>
            <person name="Revez J."/>
            <person name="Bono J.L."/>
            <person name="Rossi M."/>
        </authorList>
    </citation>
    <scope>NUCLEOTIDE SEQUENCE [LARGE SCALE GENOMIC DNA]</scope>
    <source>
        <strain evidence="7 8">LMG 24591</strain>
    </source>
</reference>
<dbReference type="Proteomes" id="UP000201169">
    <property type="component" value="Chromosome"/>
</dbReference>
<dbReference type="NCBIfam" id="TIGR04350">
    <property type="entry name" value="C_S_lyase_PatB"/>
    <property type="match status" value="1"/>
</dbReference>
<evidence type="ECO:0000259" key="6">
    <source>
        <dbReference type="Pfam" id="PF00155"/>
    </source>
</evidence>
<organism evidence="7 8">
    <name type="scientific">Campylobacter avium LMG 24591</name>
    <dbReference type="NCBI Taxonomy" id="522484"/>
    <lineage>
        <taxon>Bacteria</taxon>
        <taxon>Pseudomonadati</taxon>
        <taxon>Campylobacterota</taxon>
        <taxon>Epsilonproteobacteria</taxon>
        <taxon>Campylobacterales</taxon>
        <taxon>Campylobacteraceae</taxon>
        <taxon>Campylobacter</taxon>
    </lineage>
</organism>
<accession>A0A222MYM4</accession>
<dbReference type="InterPro" id="IPR015421">
    <property type="entry name" value="PyrdxlP-dep_Trfase_major"/>
</dbReference>
<protein>
    <recommendedName>
        <fullName evidence="2">cysteine-S-conjugate beta-lyase</fullName>
        <ecNumber evidence="2">4.4.1.13</ecNumber>
    </recommendedName>
</protein>
<keyword evidence="3" id="KW-0663">Pyridoxal phosphate</keyword>
<dbReference type="InterPro" id="IPR015424">
    <property type="entry name" value="PyrdxlP-dep_Trfase"/>
</dbReference>
<dbReference type="RefSeq" id="WP_094325708.1">
    <property type="nucleotide sequence ID" value="NZ_CP022347.1"/>
</dbReference>
<keyword evidence="4 7" id="KW-0456">Lyase</keyword>
<comment type="similarity">
    <text evidence="5">Belongs to the class-II pyridoxal-phosphate-dependent aminotransferase family. MalY/PatB cystathionine beta-lyase subfamily.</text>
</comment>
<comment type="cofactor">
    <cofactor evidence="1">
        <name>pyridoxal 5'-phosphate</name>
        <dbReference type="ChEBI" id="CHEBI:597326"/>
    </cofactor>
</comment>
<dbReference type="GO" id="GO:0047804">
    <property type="term" value="F:cysteine-S-conjugate beta-lyase activity"/>
    <property type="evidence" value="ECO:0007669"/>
    <property type="project" value="UniProtKB-EC"/>
</dbReference>
<evidence type="ECO:0000313" key="8">
    <source>
        <dbReference type="Proteomes" id="UP000201169"/>
    </source>
</evidence>
<dbReference type="SUPFAM" id="SSF53383">
    <property type="entry name" value="PLP-dependent transferases"/>
    <property type="match status" value="1"/>
</dbReference>
<dbReference type="InterPro" id="IPR004839">
    <property type="entry name" value="Aminotransferase_I/II_large"/>
</dbReference>
<evidence type="ECO:0000256" key="3">
    <source>
        <dbReference type="ARBA" id="ARBA00022898"/>
    </source>
</evidence>
<dbReference type="Gene3D" id="3.40.640.10">
    <property type="entry name" value="Type I PLP-dependent aspartate aminotransferase-like (Major domain)"/>
    <property type="match status" value="1"/>
</dbReference>
<dbReference type="EMBL" id="CP022347">
    <property type="protein sequence ID" value="ASQ30911.1"/>
    <property type="molecule type" value="Genomic_DNA"/>
</dbReference>
<proteinExistence type="inferred from homology"/>
<dbReference type="OrthoDB" id="9803354at2"/>
<dbReference type="GO" id="GO:0030170">
    <property type="term" value="F:pyridoxal phosphate binding"/>
    <property type="evidence" value="ECO:0007669"/>
    <property type="project" value="InterPro"/>
</dbReference>